<sequence length="120" mass="13049">MYIRCISALALCAAFAVPAFADAPEIQEATAKKSGAYWTFDVTLLHGDTGWDHYADSWRVVDNDGNVLGTRNLAHPHTNEQPFTRSLSGVEIPSGITEVGIQASDNLTGWSSQIKKITLK</sequence>
<dbReference type="OrthoDB" id="573055at2"/>
<accession>A0A7W6M5U4</accession>
<keyword evidence="1" id="KW-0732">Signal</keyword>
<feature type="chain" id="PRO_5031315801" evidence="1">
    <location>
        <begin position="22"/>
        <end position="120"/>
    </location>
</feature>
<gene>
    <name evidence="2" type="ORF">GGR93_000677</name>
</gene>
<dbReference type="AlphaFoldDB" id="A0A7W6M5U4"/>
<feature type="signal peptide" evidence="1">
    <location>
        <begin position="1"/>
        <end position="21"/>
    </location>
</feature>
<protein>
    <submittedName>
        <fullName evidence="2">Uncharacterized protein</fullName>
    </submittedName>
</protein>
<name>A0A7W6M5U4_9RHOB</name>
<dbReference type="EMBL" id="JACIFU010000001">
    <property type="protein sequence ID" value="MBB4172916.1"/>
    <property type="molecule type" value="Genomic_DNA"/>
</dbReference>
<evidence type="ECO:0000256" key="1">
    <source>
        <dbReference type="SAM" id="SignalP"/>
    </source>
</evidence>
<reference evidence="2 3" key="1">
    <citation type="submission" date="2020-08" db="EMBL/GenBank/DDBJ databases">
        <title>Genomic Encyclopedia of Type Strains, Phase IV (KMG-IV): sequencing the most valuable type-strain genomes for metagenomic binning, comparative biology and taxonomic classification.</title>
        <authorList>
            <person name="Goeker M."/>
        </authorList>
    </citation>
    <scope>NUCLEOTIDE SEQUENCE [LARGE SCALE GENOMIC DNA]</scope>
    <source>
        <strain evidence="2 3">DSM 101015</strain>
    </source>
</reference>
<proteinExistence type="predicted"/>
<dbReference type="Proteomes" id="UP000565745">
    <property type="component" value="Unassembled WGS sequence"/>
</dbReference>
<evidence type="ECO:0000313" key="3">
    <source>
        <dbReference type="Proteomes" id="UP000565745"/>
    </source>
</evidence>
<dbReference type="RefSeq" id="WP_025055001.1">
    <property type="nucleotide sequence ID" value="NZ_JACIFU010000001.1"/>
</dbReference>
<keyword evidence="3" id="KW-1185">Reference proteome</keyword>
<comment type="caution">
    <text evidence="2">The sequence shown here is derived from an EMBL/GenBank/DDBJ whole genome shotgun (WGS) entry which is preliminary data.</text>
</comment>
<evidence type="ECO:0000313" key="2">
    <source>
        <dbReference type="EMBL" id="MBB4172916.1"/>
    </source>
</evidence>
<organism evidence="2 3">
    <name type="scientific">Sulfitobacter noctilucicola</name>
    <dbReference type="NCBI Taxonomy" id="1342301"/>
    <lineage>
        <taxon>Bacteria</taxon>
        <taxon>Pseudomonadati</taxon>
        <taxon>Pseudomonadota</taxon>
        <taxon>Alphaproteobacteria</taxon>
        <taxon>Rhodobacterales</taxon>
        <taxon>Roseobacteraceae</taxon>
        <taxon>Sulfitobacter</taxon>
    </lineage>
</organism>